<dbReference type="Gene3D" id="1.25.40.10">
    <property type="entry name" value="Tetratricopeptide repeat domain"/>
    <property type="match status" value="1"/>
</dbReference>
<evidence type="ECO:0000313" key="2">
    <source>
        <dbReference type="EMBL" id="OQE43368.1"/>
    </source>
</evidence>
<dbReference type="STRING" id="36646.A0A1V6UY87"/>
<dbReference type="InterPro" id="IPR011990">
    <property type="entry name" value="TPR-like_helical_dom_sf"/>
</dbReference>
<dbReference type="InterPro" id="IPR001214">
    <property type="entry name" value="SET_dom"/>
</dbReference>
<evidence type="ECO:0000259" key="1">
    <source>
        <dbReference type="PROSITE" id="PS50280"/>
    </source>
</evidence>
<dbReference type="CDD" id="cd20071">
    <property type="entry name" value="SET_SMYD"/>
    <property type="match status" value="1"/>
</dbReference>
<evidence type="ECO:0000313" key="3">
    <source>
        <dbReference type="Proteomes" id="UP000191500"/>
    </source>
</evidence>
<accession>A0A1V6UY87</accession>
<dbReference type="PROSITE" id="PS50280">
    <property type="entry name" value="SET"/>
    <property type="match status" value="1"/>
</dbReference>
<organism evidence="2 3">
    <name type="scientific">Penicillium coprophilum</name>
    <dbReference type="NCBI Taxonomy" id="36646"/>
    <lineage>
        <taxon>Eukaryota</taxon>
        <taxon>Fungi</taxon>
        <taxon>Dikarya</taxon>
        <taxon>Ascomycota</taxon>
        <taxon>Pezizomycotina</taxon>
        <taxon>Eurotiomycetes</taxon>
        <taxon>Eurotiomycetidae</taxon>
        <taxon>Eurotiales</taxon>
        <taxon>Aspergillaceae</taxon>
        <taxon>Penicillium</taxon>
    </lineage>
</organism>
<proteinExistence type="predicted"/>
<dbReference type="PANTHER" id="PTHR47332">
    <property type="entry name" value="SET DOMAIN-CONTAINING PROTEIN 5"/>
    <property type="match status" value="1"/>
</dbReference>
<dbReference type="Pfam" id="PF00856">
    <property type="entry name" value="SET"/>
    <property type="match status" value="1"/>
</dbReference>
<name>A0A1V6UY87_9EURO</name>
<dbReference type="SMART" id="SM00317">
    <property type="entry name" value="SET"/>
    <property type="match status" value="1"/>
</dbReference>
<dbReference type="PANTHER" id="PTHR47332:SF4">
    <property type="entry name" value="SET DOMAIN-CONTAINING PROTEIN 5"/>
    <property type="match status" value="1"/>
</dbReference>
<dbReference type="EMBL" id="MDDG01000003">
    <property type="protein sequence ID" value="OQE43368.1"/>
    <property type="molecule type" value="Genomic_DNA"/>
</dbReference>
<dbReference type="InterPro" id="IPR053185">
    <property type="entry name" value="SET_domain_protein"/>
</dbReference>
<dbReference type="Gene3D" id="2.170.270.10">
    <property type="entry name" value="SET domain"/>
    <property type="match status" value="1"/>
</dbReference>
<protein>
    <recommendedName>
        <fullName evidence="1">SET domain-containing protein</fullName>
    </recommendedName>
</protein>
<dbReference type="Proteomes" id="UP000191500">
    <property type="component" value="Unassembled WGS sequence"/>
</dbReference>
<comment type="caution">
    <text evidence="2">The sequence shown here is derived from an EMBL/GenBank/DDBJ whole genome shotgun (WGS) entry which is preliminary data.</text>
</comment>
<dbReference type="InterPro" id="IPR046341">
    <property type="entry name" value="SET_dom_sf"/>
</dbReference>
<gene>
    <name evidence="2" type="ORF">PENCOP_c003G05102</name>
</gene>
<dbReference type="SUPFAM" id="SSF82199">
    <property type="entry name" value="SET domain"/>
    <property type="match status" value="1"/>
</dbReference>
<sequence length="466" mass="53138">MGSYTGFDMVPRLSEGLLDKHNWEKFLKFTRERYQDDDQVEMKPNYIAFKFDSNLLLPFEGHKFLRFGTMIPNEDSGKLRNYIDTVSRVATVWFGSRAYCWDEGSGLPGHYGWDDVQRSIRSYESFDSPNTPTTTAQLVLGTDPISELNLPLYEIQPVSGKGQGLVARFNIAKGQLIISEKPLLTTLNITNTTTMEKQLAIKLRKLPKDAQRQFLSLHNNFPGKQPFSNIVRTNALPCGPGSTTGGIYPTISRINHSCLPNAHNSWDSALGHENIYAVRFIKAGEEITIPYDHGGPSDERRRHLKDAFGFDCDCSICSSQPDKLQRSDERRHQMKLLDAAIGDGFRVMYSPKDCLKDCQALVQILEEEFEGSQDPHLARLYYDVFQISIVHSDQARARAFAERSYKARAAAEGENNLETVRIQRLMEDPTRHDSFGLSLKWRSLKNQVPRGLDSDEFEKWLWRQGK</sequence>
<keyword evidence="3" id="KW-1185">Reference proteome</keyword>
<feature type="domain" description="SET" evidence="1">
    <location>
        <begin position="148"/>
        <end position="292"/>
    </location>
</feature>
<reference evidence="3" key="1">
    <citation type="journal article" date="2017" name="Nat. Microbiol.">
        <title>Global analysis of biosynthetic gene clusters reveals vast potential of secondary metabolite production in Penicillium species.</title>
        <authorList>
            <person name="Nielsen J.C."/>
            <person name="Grijseels S."/>
            <person name="Prigent S."/>
            <person name="Ji B."/>
            <person name="Dainat J."/>
            <person name="Nielsen K.F."/>
            <person name="Frisvad J.C."/>
            <person name="Workman M."/>
            <person name="Nielsen J."/>
        </authorList>
    </citation>
    <scope>NUCLEOTIDE SEQUENCE [LARGE SCALE GENOMIC DNA]</scope>
    <source>
        <strain evidence="3">IBT 31321</strain>
    </source>
</reference>
<dbReference type="AlphaFoldDB" id="A0A1V6UY87"/>